<gene>
    <name evidence="2" type="ORF">LCGC14_0399500</name>
</gene>
<reference evidence="2" key="1">
    <citation type="journal article" date="2015" name="Nature">
        <title>Complex archaea that bridge the gap between prokaryotes and eukaryotes.</title>
        <authorList>
            <person name="Spang A."/>
            <person name="Saw J.H."/>
            <person name="Jorgensen S.L."/>
            <person name="Zaremba-Niedzwiedzka K."/>
            <person name="Martijn J."/>
            <person name="Lind A.E."/>
            <person name="van Eijk R."/>
            <person name="Schleper C."/>
            <person name="Guy L."/>
            <person name="Ettema T.J."/>
        </authorList>
    </citation>
    <scope>NUCLEOTIDE SEQUENCE</scope>
</reference>
<dbReference type="Pfam" id="PF14216">
    <property type="entry name" value="DUF4326"/>
    <property type="match status" value="1"/>
</dbReference>
<organism evidence="2">
    <name type="scientific">marine sediment metagenome</name>
    <dbReference type="NCBI Taxonomy" id="412755"/>
    <lineage>
        <taxon>unclassified sequences</taxon>
        <taxon>metagenomes</taxon>
        <taxon>ecological metagenomes</taxon>
    </lineage>
</organism>
<evidence type="ECO:0000259" key="1">
    <source>
        <dbReference type="Pfam" id="PF14216"/>
    </source>
</evidence>
<dbReference type="InterPro" id="IPR025475">
    <property type="entry name" value="DUF4326"/>
</dbReference>
<evidence type="ECO:0000313" key="2">
    <source>
        <dbReference type="EMBL" id="KKN73508.1"/>
    </source>
</evidence>
<protein>
    <recommendedName>
        <fullName evidence="1">DUF4326 domain-containing protein</fullName>
    </recommendedName>
</protein>
<accession>A0A0F9W649</accession>
<name>A0A0F9W649_9ZZZZ</name>
<dbReference type="AlphaFoldDB" id="A0A0F9W649"/>
<sequence length="85" mass="9969">MRRVVHCKHEPYDVLIDRRTKWGNPFRIGPDGTREDVIEKYRQWLPMQPHLMAALHELKGKVLGCWCDPFPCHGDVLAEFANREG</sequence>
<proteinExistence type="predicted"/>
<feature type="domain" description="DUF4326" evidence="1">
    <location>
        <begin position="3"/>
        <end position="79"/>
    </location>
</feature>
<dbReference type="EMBL" id="LAZR01000342">
    <property type="protein sequence ID" value="KKN73508.1"/>
    <property type="molecule type" value="Genomic_DNA"/>
</dbReference>
<comment type="caution">
    <text evidence="2">The sequence shown here is derived from an EMBL/GenBank/DDBJ whole genome shotgun (WGS) entry which is preliminary data.</text>
</comment>